<dbReference type="Pfam" id="PF00172">
    <property type="entry name" value="Zn_clus"/>
    <property type="match status" value="1"/>
</dbReference>
<dbReference type="InterPro" id="IPR036864">
    <property type="entry name" value="Zn2-C6_fun-type_DNA-bd_sf"/>
</dbReference>
<dbReference type="InterPro" id="IPR007219">
    <property type="entry name" value="XnlR_reg_dom"/>
</dbReference>
<dbReference type="PROSITE" id="PS00463">
    <property type="entry name" value="ZN2_CY6_FUNGAL_1"/>
    <property type="match status" value="1"/>
</dbReference>
<dbReference type="Proteomes" id="UP000250140">
    <property type="component" value="Unassembled WGS sequence"/>
</dbReference>
<evidence type="ECO:0000259" key="6">
    <source>
        <dbReference type="PROSITE" id="PS50048"/>
    </source>
</evidence>
<dbReference type="GO" id="GO:0006351">
    <property type="term" value="P:DNA-templated transcription"/>
    <property type="evidence" value="ECO:0007669"/>
    <property type="project" value="InterPro"/>
</dbReference>
<keyword evidence="4" id="KW-0539">Nucleus</keyword>
<gene>
    <name evidence="7" type="ORF">AOQ84DRAFT_343131</name>
</gene>
<dbReference type="OrthoDB" id="5392779at2759"/>
<reference evidence="7 8" key="1">
    <citation type="journal article" date="2016" name="Nat. Commun.">
        <title>Ectomycorrhizal ecology is imprinted in the genome of the dominant symbiotic fungus Cenococcum geophilum.</title>
        <authorList>
            <consortium name="DOE Joint Genome Institute"/>
            <person name="Peter M."/>
            <person name="Kohler A."/>
            <person name="Ohm R.A."/>
            <person name="Kuo A."/>
            <person name="Krutzmann J."/>
            <person name="Morin E."/>
            <person name="Arend M."/>
            <person name="Barry K.W."/>
            <person name="Binder M."/>
            <person name="Choi C."/>
            <person name="Clum A."/>
            <person name="Copeland A."/>
            <person name="Grisel N."/>
            <person name="Haridas S."/>
            <person name="Kipfer T."/>
            <person name="LaButti K."/>
            <person name="Lindquist E."/>
            <person name="Lipzen A."/>
            <person name="Maire R."/>
            <person name="Meier B."/>
            <person name="Mihaltcheva S."/>
            <person name="Molinier V."/>
            <person name="Murat C."/>
            <person name="Poggeler S."/>
            <person name="Quandt C.A."/>
            <person name="Sperisen C."/>
            <person name="Tritt A."/>
            <person name="Tisserant E."/>
            <person name="Crous P.W."/>
            <person name="Henrissat B."/>
            <person name="Nehls U."/>
            <person name="Egli S."/>
            <person name="Spatafora J.W."/>
            <person name="Grigoriev I.V."/>
            <person name="Martin F.M."/>
        </authorList>
    </citation>
    <scope>NUCLEOTIDE SEQUENCE [LARGE SCALE GENOMIC DNA]</scope>
    <source>
        <strain evidence="7 8">CBS 207.34</strain>
    </source>
</reference>
<dbReference type="Pfam" id="PF04082">
    <property type="entry name" value="Fungal_trans"/>
    <property type="match status" value="1"/>
</dbReference>
<dbReference type="AlphaFoldDB" id="A0A8E2EX72"/>
<dbReference type="EMBL" id="KV750032">
    <property type="protein sequence ID" value="OCL06582.1"/>
    <property type="molecule type" value="Genomic_DNA"/>
</dbReference>
<keyword evidence="3" id="KW-0804">Transcription</keyword>
<dbReference type="Gene3D" id="4.10.240.10">
    <property type="entry name" value="Zn(2)-C6 fungal-type DNA-binding domain"/>
    <property type="match status" value="1"/>
</dbReference>
<feature type="region of interest" description="Disordered" evidence="5">
    <location>
        <begin position="139"/>
        <end position="167"/>
    </location>
</feature>
<dbReference type="GO" id="GO:0000981">
    <property type="term" value="F:DNA-binding transcription factor activity, RNA polymerase II-specific"/>
    <property type="evidence" value="ECO:0007669"/>
    <property type="project" value="InterPro"/>
</dbReference>
<dbReference type="PANTHER" id="PTHR47840:SF1">
    <property type="entry name" value="ZN(II)2CYS6 TRANSCRIPTION FACTOR (EUROFUNG)"/>
    <property type="match status" value="1"/>
</dbReference>
<feature type="region of interest" description="Disordered" evidence="5">
    <location>
        <begin position="92"/>
        <end position="124"/>
    </location>
</feature>
<feature type="region of interest" description="Disordered" evidence="5">
    <location>
        <begin position="638"/>
        <end position="664"/>
    </location>
</feature>
<evidence type="ECO:0000313" key="8">
    <source>
        <dbReference type="Proteomes" id="UP000250140"/>
    </source>
</evidence>
<feature type="domain" description="Zn(2)-C6 fungal-type" evidence="6">
    <location>
        <begin position="23"/>
        <end position="54"/>
    </location>
</feature>
<keyword evidence="2" id="KW-0805">Transcription regulation</keyword>
<dbReference type="PANTHER" id="PTHR47840">
    <property type="entry name" value="ZN(II)2CYS6 TRANSCRIPTION FACTOR (EUROFUNG)-RELATED"/>
    <property type="match status" value="1"/>
</dbReference>
<evidence type="ECO:0000256" key="4">
    <source>
        <dbReference type="ARBA" id="ARBA00023242"/>
    </source>
</evidence>
<protein>
    <recommendedName>
        <fullName evidence="6">Zn(2)-C6 fungal-type domain-containing protein</fullName>
    </recommendedName>
</protein>
<evidence type="ECO:0000256" key="2">
    <source>
        <dbReference type="ARBA" id="ARBA00023015"/>
    </source>
</evidence>
<organism evidence="7 8">
    <name type="scientific">Glonium stellatum</name>
    <dbReference type="NCBI Taxonomy" id="574774"/>
    <lineage>
        <taxon>Eukaryota</taxon>
        <taxon>Fungi</taxon>
        <taxon>Dikarya</taxon>
        <taxon>Ascomycota</taxon>
        <taxon>Pezizomycotina</taxon>
        <taxon>Dothideomycetes</taxon>
        <taxon>Pleosporomycetidae</taxon>
        <taxon>Gloniales</taxon>
        <taxon>Gloniaceae</taxon>
        <taxon>Glonium</taxon>
    </lineage>
</organism>
<dbReference type="SMART" id="SM00066">
    <property type="entry name" value="GAL4"/>
    <property type="match status" value="1"/>
</dbReference>
<evidence type="ECO:0000313" key="7">
    <source>
        <dbReference type="EMBL" id="OCL06582.1"/>
    </source>
</evidence>
<dbReference type="CDD" id="cd00067">
    <property type="entry name" value="GAL4"/>
    <property type="match status" value="1"/>
</dbReference>
<keyword evidence="1" id="KW-0479">Metal-binding</keyword>
<feature type="compositionally biased region" description="Polar residues" evidence="5">
    <location>
        <begin position="109"/>
        <end position="120"/>
    </location>
</feature>
<keyword evidence="8" id="KW-1185">Reference proteome</keyword>
<dbReference type="InterPro" id="IPR001138">
    <property type="entry name" value="Zn2Cys6_DnaBD"/>
</dbReference>
<dbReference type="SUPFAM" id="SSF57701">
    <property type="entry name" value="Zn2/Cys6 DNA-binding domain"/>
    <property type="match status" value="1"/>
</dbReference>
<proteinExistence type="predicted"/>
<dbReference type="CDD" id="cd12148">
    <property type="entry name" value="fungal_TF_MHR"/>
    <property type="match status" value="1"/>
</dbReference>
<dbReference type="GO" id="GO:0008270">
    <property type="term" value="F:zinc ion binding"/>
    <property type="evidence" value="ECO:0007669"/>
    <property type="project" value="InterPro"/>
</dbReference>
<dbReference type="GO" id="GO:0003677">
    <property type="term" value="F:DNA binding"/>
    <property type="evidence" value="ECO:0007669"/>
    <property type="project" value="InterPro"/>
</dbReference>
<evidence type="ECO:0000256" key="3">
    <source>
        <dbReference type="ARBA" id="ARBA00023163"/>
    </source>
</evidence>
<dbReference type="SMART" id="SM00906">
    <property type="entry name" value="Fungal_trans"/>
    <property type="match status" value="1"/>
</dbReference>
<sequence>MSGSSVTPIREHRRKRVRKGTRSCWECRRRKIKCIYQSDDHSICVSCLDKGTTCLSQEYVDDQSPHDAGNSALDQRMGKVEALLEKLMEKVSQATEENRTPYGPVDVLTPSSTPATTHDSQPPFISLFDDVLGQQAEANVSMPPPQSVSASNSSTPANAGKGRPIGRTEKLRRRLAAMLPCQEDVDHLSELSSGWWLIRRHIMPHLLRIPEDDLQNPFDVSTVSVSQPMIIARLLLCVAICIQQLPPNIDPRGLQTKVPLREMIEKIITFVTAAVTSDDELIGNLEGIECLVLQGVYHVNAGNLRRSWLAFRRAINVAQLMGLHRMSLKASQEVPDLMETRRRYMWYQIVRGERYLSLILGVPSATGSAPFPCYNHAPWISTEDLYNKHLCDISGLILARNQGDAIHAFSTTLEIDQKLDSLAKQMPRTWWEIPTSLIEDRTEEAASQFERLICQIWHFELQTLVNLPFMLRAATDRRYEYFRVSCLSASRGLIRTWMCMREAHGTTFVNNLVEFQAFTAAITLLLGLLGPTCITTDPVILKGRHEDMQLVQTVVEILEGLKRHGTGVHVVNQSISVIRTLQGVLRDEGSSSGNLRLSIPHFGTISVARGGAVQSLEGERILGANPRSDVMSMEVNPSLQARRSNSTPSTNGAEPTLASMSVPKSQQYQAVNDDGEAMDGNGAWMENTVLQFTSSQFPMFETQTSNSVTEWPFQESDTMFFDSLLNTDVEGNWDF</sequence>
<accession>A0A8E2EX72</accession>
<name>A0A8E2EX72_9PEZI</name>
<evidence type="ECO:0000256" key="5">
    <source>
        <dbReference type="SAM" id="MobiDB-lite"/>
    </source>
</evidence>
<dbReference type="PROSITE" id="PS50048">
    <property type="entry name" value="ZN2_CY6_FUNGAL_2"/>
    <property type="match status" value="1"/>
</dbReference>
<evidence type="ECO:0000256" key="1">
    <source>
        <dbReference type="ARBA" id="ARBA00022723"/>
    </source>
</evidence>
<feature type="compositionally biased region" description="Polar residues" evidence="5">
    <location>
        <begin position="147"/>
        <end position="157"/>
    </location>
</feature>